<evidence type="ECO:0000256" key="9">
    <source>
        <dbReference type="RuleBase" id="RU362068"/>
    </source>
</evidence>
<dbReference type="UniPathway" id="UPA00028">
    <property type="reaction ID" value="UER00004"/>
</dbReference>
<dbReference type="Gene3D" id="3.40.50.720">
    <property type="entry name" value="NAD(P)-binding Rossmann-like Domain"/>
    <property type="match status" value="1"/>
</dbReference>
<evidence type="ECO:0000259" key="10">
    <source>
        <dbReference type="Pfam" id="PF02558"/>
    </source>
</evidence>
<dbReference type="InterPro" id="IPR036291">
    <property type="entry name" value="NAD(P)-bd_dom_sf"/>
</dbReference>
<keyword evidence="13" id="KW-1185">Reference proteome</keyword>
<keyword evidence="6 9" id="KW-0560">Oxidoreductase</keyword>
<dbReference type="SUPFAM" id="SSF51735">
    <property type="entry name" value="NAD(P)-binding Rossmann-fold domains"/>
    <property type="match status" value="1"/>
</dbReference>
<comment type="caution">
    <text evidence="12">The sequence shown here is derived from an EMBL/GenBank/DDBJ whole genome shotgun (WGS) entry which is preliminary data.</text>
</comment>
<dbReference type="AlphaFoldDB" id="A0A4Q7YXE5"/>
<dbReference type="EC" id="1.1.1.169" evidence="3 9"/>
<dbReference type="Pfam" id="PF08546">
    <property type="entry name" value="ApbA_C"/>
    <property type="match status" value="1"/>
</dbReference>
<dbReference type="PANTHER" id="PTHR21708:SF26">
    <property type="entry name" value="2-DEHYDROPANTOATE 2-REDUCTASE"/>
    <property type="match status" value="1"/>
</dbReference>
<dbReference type="InterPro" id="IPR008927">
    <property type="entry name" value="6-PGluconate_DH-like_C_sf"/>
</dbReference>
<evidence type="ECO:0000256" key="3">
    <source>
        <dbReference type="ARBA" id="ARBA00013014"/>
    </source>
</evidence>
<comment type="function">
    <text evidence="9">Catalyzes the NADPH-dependent reduction of ketopantoate into pantoic acid.</text>
</comment>
<dbReference type="Proteomes" id="UP000292958">
    <property type="component" value="Unassembled WGS sequence"/>
</dbReference>
<feature type="domain" description="Ketopantoate reductase N-terminal" evidence="10">
    <location>
        <begin position="4"/>
        <end position="128"/>
    </location>
</feature>
<evidence type="ECO:0000256" key="7">
    <source>
        <dbReference type="ARBA" id="ARBA00032024"/>
    </source>
</evidence>
<name>A0A4Q7YXE5_9BACT</name>
<reference evidence="12 13" key="1">
    <citation type="submission" date="2019-02" db="EMBL/GenBank/DDBJ databases">
        <title>Genomic Encyclopedia of Archaeal and Bacterial Type Strains, Phase II (KMG-II): from individual species to whole genera.</title>
        <authorList>
            <person name="Goeker M."/>
        </authorList>
    </citation>
    <scope>NUCLEOTIDE SEQUENCE [LARGE SCALE GENOMIC DNA]</scope>
    <source>
        <strain evidence="12 13">DSM 18101</strain>
    </source>
</reference>
<gene>
    <name evidence="12" type="ORF">BDD14_3301</name>
</gene>
<dbReference type="SUPFAM" id="SSF48179">
    <property type="entry name" value="6-phosphogluconate dehydrogenase C-terminal domain-like"/>
    <property type="match status" value="1"/>
</dbReference>
<dbReference type="EMBL" id="SHKW01000001">
    <property type="protein sequence ID" value="RZU41765.1"/>
    <property type="molecule type" value="Genomic_DNA"/>
</dbReference>
<comment type="pathway">
    <text evidence="1 9">Cofactor biosynthesis; (R)-pantothenate biosynthesis; (R)-pantoate from 3-methyl-2-oxobutanoate: step 2/2.</text>
</comment>
<comment type="catalytic activity">
    <reaction evidence="8 9">
        <text>(R)-pantoate + NADP(+) = 2-dehydropantoate + NADPH + H(+)</text>
        <dbReference type="Rhea" id="RHEA:16233"/>
        <dbReference type="ChEBI" id="CHEBI:11561"/>
        <dbReference type="ChEBI" id="CHEBI:15378"/>
        <dbReference type="ChEBI" id="CHEBI:15980"/>
        <dbReference type="ChEBI" id="CHEBI:57783"/>
        <dbReference type="ChEBI" id="CHEBI:58349"/>
        <dbReference type="EC" id="1.1.1.169"/>
    </reaction>
</comment>
<evidence type="ECO:0000256" key="5">
    <source>
        <dbReference type="ARBA" id="ARBA00022857"/>
    </source>
</evidence>
<dbReference type="InterPro" id="IPR003710">
    <property type="entry name" value="ApbA"/>
</dbReference>
<dbReference type="GO" id="GO:0008677">
    <property type="term" value="F:2-dehydropantoate 2-reductase activity"/>
    <property type="evidence" value="ECO:0007669"/>
    <property type="project" value="UniProtKB-EC"/>
</dbReference>
<feature type="domain" description="Ketopantoate reductase C-terminal" evidence="11">
    <location>
        <begin position="172"/>
        <end position="291"/>
    </location>
</feature>
<dbReference type="InterPro" id="IPR013328">
    <property type="entry name" value="6PGD_dom2"/>
</dbReference>
<dbReference type="InterPro" id="IPR013332">
    <property type="entry name" value="KPR_N"/>
</dbReference>
<evidence type="ECO:0000313" key="13">
    <source>
        <dbReference type="Proteomes" id="UP000292958"/>
    </source>
</evidence>
<dbReference type="RefSeq" id="WP_130419627.1">
    <property type="nucleotide sequence ID" value="NZ_SHKW01000001.1"/>
</dbReference>
<evidence type="ECO:0000259" key="11">
    <source>
        <dbReference type="Pfam" id="PF08546"/>
    </source>
</evidence>
<dbReference type="PANTHER" id="PTHR21708">
    <property type="entry name" value="PROBABLE 2-DEHYDROPANTOATE 2-REDUCTASE"/>
    <property type="match status" value="1"/>
</dbReference>
<organism evidence="12 13">
    <name type="scientific">Edaphobacter modestus</name>
    <dbReference type="NCBI Taxonomy" id="388466"/>
    <lineage>
        <taxon>Bacteria</taxon>
        <taxon>Pseudomonadati</taxon>
        <taxon>Acidobacteriota</taxon>
        <taxon>Terriglobia</taxon>
        <taxon>Terriglobales</taxon>
        <taxon>Acidobacteriaceae</taxon>
        <taxon>Edaphobacter</taxon>
    </lineage>
</organism>
<evidence type="ECO:0000256" key="2">
    <source>
        <dbReference type="ARBA" id="ARBA00007870"/>
    </source>
</evidence>
<evidence type="ECO:0000256" key="8">
    <source>
        <dbReference type="ARBA" id="ARBA00048793"/>
    </source>
</evidence>
<evidence type="ECO:0000313" key="12">
    <source>
        <dbReference type="EMBL" id="RZU41765.1"/>
    </source>
</evidence>
<dbReference type="Pfam" id="PF02558">
    <property type="entry name" value="ApbA"/>
    <property type="match status" value="1"/>
</dbReference>
<evidence type="ECO:0000256" key="4">
    <source>
        <dbReference type="ARBA" id="ARBA00019465"/>
    </source>
</evidence>
<dbReference type="GO" id="GO:0005737">
    <property type="term" value="C:cytoplasm"/>
    <property type="evidence" value="ECO:0007669"/>
    <property type="project" value="TreeGrafter"/>
</dbReference>
<dbReference type="InterPro" id="IPR013752">
    <property type="entry name" value="KPA_reductase"/>
</dbReference>
<proteinExistence type="inferred from homology"/>
<keyword evidence="9" id="KW-0566">Pantothenate biosynthesis</keyword>
<dbReference type="Gene3D" id="1.10.1040.10">
    <property type="entry name" value="N-(1-d-carboxylethyl)-l-norvaline Dehydrogenase, domain 2"/>
    <property type="match status" value="1"/>
</dbReference>
<evidence type="ECO:0000256" key="1">
    <source>
        <dbReference type="ARBA" id="ARBA00004994"/>
    </source>
</evidence>
<dbReference type="NCBIfam" id="NF005091">
    <property type="entry name" value="PRK06522.2-2"/>
    <property type="match status" value="1"/>
</dbReference>
<evidence type="ECO:0000256" key="6">
    <source>
        <dbReference type="ARBA" id="ARBA00023002"/>
    </source>
</evidence>
<dbReference type="OrthoDB" id="247668at2"/>
<dbReference type="InterPro" id="IPR051402">
    <property type="entry name" value="KPR-Related"/>
</dbReference>
<sequence>MAKIAIVGAGAIGGVVAALLQTAGRHELVLCVRRPIRQLAVSQPEGELRIDATVLTRPEEAGPVDWVMIATKAYDAEAAARWLDGLCSAGAPVAILQNGVEHRERFAPYIAKDQIVPVIVDCPAERMPSQDGVDRIAQRGPISLKVPDSTHGREFVALFAGTAADAAAVSDWTTVAWKKLCHNAVGALPALLLQPAGVLRGEAIGEVALDMVRECIAVGRAEGAVLSDSFAEEVLAASRRSAPDSINSLHADRLAGRPMETAARNGAIVRKGRAHGIPTPANAMAVALLDALTAK</sequence>
<protein>
    <recommendedName>
        <fullName evidence="4 9">2-dehydropantoate 2-reductase</fullName>
        <ecNumber evidence="3 9">1.1.1.169</ecNumber>
    </recommendedName>
    <alternativeName>
        <fullName evidence="7 9">Ketopantoate reductase</fullName>
    </alternativeName>
</protein>
<comment type="similarity">
    <text evidence="2 9">Belongs to the ketopantoate reductase family.</text>
</comment>
<keyword evidence="5 9" id="KW-0521">NADP</keyword>
<dbReference type="NCBIfam" id="TIGR00745">
    <property type="entry name" value="apbA_panE"/>
    <property type="match status" value="1"/>
</dbReference>
<accession>A0A4Q7YXE5</accession>
<dbReference type="GO" id="GO:0015940">
    <property type="term" value="P:pantothenate biosynthetic process"/>
    <property type="evidence" value="ECO:0007669"/>
    <property type="project" value="UniProtKB-UniPathway"/>
</dbReference>